<keyword evidence="1" id="KW-0732">Signal</keyword>
<organism evidence="2 3">
    <name type="scientific">Mycena venus</name>
    <dbReference type="NCBI Taxonomy" id="2733690"/>
    <lineage>
        <taxon>Eukaryota</taxon>
        <taxon>Fungi</taxon>
        <taxon>Dikarya</taxon>
        <taxon>Basidiomycota</taxon>
        <taxon>Agaricomycotina</taxon>
        <taxon>Agaricomycetes</taxon>
        <taxon>Agaricomycetidae</taxon>
        <taxon>Agaricales</taxon>
        <taxon>Marasmiineae</taxon>
        <taxon>Mycenaceae</taxon>
        <taxon>Mycena</taxon>
    </lineage>
</organism>
<evidence type="ECO:0000313" key="3">
    <source>
        <dbReference type="Proteomes" id="UP000620124"/>
    </source>
</evidence>
<protein>
    <recommendedName>
        <fullName evidence="4">DUF4185 domain-containing protein</fullName>
    </recommendedName>
</protein>
<reference evidence="2" key="1">
    <citation type="submission" date="2020-05" db="EMBL/GenBank/DDBJ databases">
        <title>Mycena genomes resolve the evolution of fungal bioluminescence.</title>
        <authorList>
            <person name="Tsai I.J."/>
        </authorList>
    </citation>
    <scope>NUCLEOTIDE SEQUENCE</scope>
    <source>
        <strain evidence="2">CCC161011</strain>
    </source>
</reference>
<accession>A0A8H6XMD9</accession>
<keyword evidence="3" id="KW-1185">Reference proteome</keyword>
<dbReference type="Proteomes" id="UP000620124">
    <property type="component" value="Unassembled WGS sequence"/>
</dbReference>
<dbReference type="AlphaFoldDB" id="A0A8H6XMD9"/>
<evidence type="ECO:0000256" key="1">
    <source>
        <dbReference type="SAM" id="SignalP"/>
    </source>
</evidence>
<comment type="caution">
    <text evidence="2">The sequence shown here is derived from an EMBL/GenBank/DDBJ whole genome shotgun (WGS) entry which is preliminary data.</text>
</comment>
<feature type="signal peptide" evidence="1">
    <location>
        <begin position="1"/>
        <end position="20"/>
    </location>
</feature>
<evidence type="ECO:0000313" key="2">
    <source>
        <dbReference type="EMBL" id="KAF7343141.1"/>
    </source>
</evidence>
<proteinExistence type="predicted"/>
<evidence type="ECO:0008006" key="4">
    <source>
        <dbReference type="Google" id="ProtNLM"/>
    </source>
</evidence>
<dbReference type="EMBL" id="JACAZI010000016">
    <property type="protein sequence ID" value="KAF7343141.1"/>
    <property type="molecule type" value="Genomic_DNA"/>
</dbReference>
<name>A0A8H6XMD9_9AGAR</name>
<sequence length="372" mass="40279">MAARLVQYSAALIVCGMVFASPSLSPPVVAKTTNYGDLIDPGLNRDSCTSALWNKNVLWVCRDTQQVLKNGSIGHHLVANTASFSGFPSSPSHPKQLLLSSPQGYGPLFYAFEKDECSAGGCGDNVCGPGICGDGTRWVGWPDTTPLVVKRGLFGWVDAYGFMAKQRLRGLEVLNSTGNSLFKVTSRFPGENIIPSTTMHIDAFWSPTEVGYGTACHVIHDGIAYLYGGTPNAKLAVARVDLSRGSIEDRKSYEFYVNGTWTRKTPLFTDPGIILPNTSQKQGTIYYSPKWQSFVWIGGDSFPDANAYISTAPKAEGPWSTPQQFYSGAVGNGTLPCVLGARASQPDGRYGRLYIHLVDEDPPGPCNRLRCV</sequence>
<dbReference type="OrthoDB" id="2583188at2759"/>
<gene>
    <name evidence="2" type="ORF">MVEN_01744700</name>
</gene>
<feature type="chain" id="PRO_5034192735" description="DUF4185 domain-containing protein" evidence="1">
    <location>
        <begin position="21"/>
        <end position="372"/>
    </location>
</feature>